<organism evidence="2 3">
    <name type="scientific">Candidatus Uhrbacteria bacterium RIFOXYB2_FULL_57_15</name>
    <dbReference type="NCBI Taxonomy" id="1802422"/>
    <lineage>
        <taxon>Bacteria</taxon>
        <taxon>Candidatus Uhriibacteriota</taxon>
    </lineage>
</organism>
<proteinExistence type="predicted"/>
<dbReference type="InterPro" id="IPR012902">
    <property type="entry name" value="N_methyl_site"/>
</dbReference>
<dbReference type="Pfam" id="PF07963">
    <property type="entry name" value="N_methyl"/>
    <property type="match status" value="1"/>
</dbReference>
<dbReference type="NCBIfam" id="TIGR02532">
    <property type="entry name" value="IV_pilin_GFxxxE"/>
    <property type="match status" value="1"/>
</dbReference>
<reference evidence="2 3" key="1">
    <citation type="journal article" date="2016" name="Nat. Commun.">
        <title>Thousands of microbial genomes shed light on interconnected biogeochemical processes in an aquifer system.</title>
        <authorList>
            <person name="Anantharaman K."/>
            <person name="Brown C.T."/>
            <person name="Hug L.A."/>
            <person name="Sharon I."/>
            <person name="Castelle C.J."/>
            <person name="Probst A.J."/>
            <person name="Thomas B.C."/>
            <person name="Singh A."/>
            <person name="Wilkins M.J."/>
            <person name="Karaoz U."/>
            <person name="Brodie E.L."/>
            <person name="Williams K.H."/>
            <person name="Hubbard S.S."/>
            <person name="Banfield J.F."/>
        </authorList>
    </citation>
    <scope>NUCLEOTIDE SEQUENCE [LARGE SCALE GENOMIC DNA]</scope>
</reference>
<evidence type="ECO:0000313" key="3">
    <source>
        <dbReference type="Proteomes" id="UP000176501"/>
    </source>
</evidence>
<dbReference type="InterPro" id="IPR045584">
    <property type="entry name" value="Pilin-like"/>
</dbReference>
<keyword evidence="1" id="KW-1133">Transmembrane helix</keyword>
<dbReference type="EMBL" id="MGFE01000015">
    <property type="protein sequence ID" value="OGL98805.1"/>
    <property type="molecule type" value="Genomic_DNA"/>
</dbReference>
<protein>
    <recommendedName>
        <fullName evidence="4">General secretion pathway GspH domain-containing protein</fullName>
    </recommendedName>
</protein>
<keyword evidence="1" id="KW-0812">Transmembrane</keyword>
<dbReference type="SUPFAM" id="SSF54523">
    <property type="entry name" value="Pili subunits"/>
    <property type="match status" value="1"/>
</dbReference>
<dbReference type="Proteomes" id="UP000176501">
    <property type="component" value="Unassembled WGS sequence"/>
</dbReference>
<evidence type="ECO:0000313" key="2">
    <source>
        <dbReference type="EMBL" id="OGL98805.1"/>
    </source>
</evidence>
<evidence type="ECO:0008006" key="4">
    <source>
        <dbReference type="Google" id="ProtNLM"/>
    </source>
</evidence>
<feature type="transmembrane region" description="Helical" evidence="1">
    <location>
        <begin position="12"/>
        <end position="34"/>
    </location>
</feature>
<accession>A0A1F7W7L5</accession>
<sequence length="151" mass="16146">MRSRNGFTLAEVTIVLGLFGILVMLGTTLSGSFLRDQYLRTAGETVIAELRRAQIDAWSQADDSAHGIKVLTDSVVRYSGDTYASRTPALDKTTNLSSEISVPETSEIAIPKGATGPSVETMLSIDNDSLAIDITLTPYGVLTVAERTIGH</sequence>
<dbReference type="AlphaFoldDB" id="A0A1F7W7L5"/>
<gene>
    <name evidence="2" type="ORF">A2304_04905</name>
</gene>
<evidence type="ECO:0000256" key="1">
    <source>
        <dbReference type="SAM" id="Phobius"/>
    </source>
</evidence>
<keyword evidence="1" id="KW-0472">Membrane</keyword>
<name>A0A1F7W7L5_9BACT</name>
<comment type="caution">
    <text evidence="2">The sequence shown here is derived from an EMBL/GenBank/DDBJ whole genome shotgun (WGS) entry which is preliminary data.</text>
</comment>